<dbReference type="InterPro" id="IPR058593">
    <property type="entry name" value="ARB_07466-like_C"/>
</dbReference>
<dbReference type="RefSeq" id="WP_344980516.1">
    <property type="nucleotide sequence ID" value="NZ_BAAAVI010000078.1"/>
</dbReference>
<accession>A0ABN3W8L5</accession>
<keyword evidence="1" id="KW-0175">Coiled coil</keyword>
<gene>
    <name evidence="5" type="ORF">GCM10010517_70010</name>
</gene>
<sequence>MTATSPTFRRHATVVVGAFAAVALALGPAEAGLAAPKPTESELRADLAELGKKADTLGRAYRAKRESLKKAQKAEAAAKESLRKAEEAYAEARNQVVSAALVRYQSSAGTLPSVLLTLGLSGAAVTEQLTVLEVAQLRGFAAGLHGSKQAVEKATRLADEIEAEVEELGSRRAETREAIGDLKGRLDRLVPTGSGRRADGTWAPQQPTGTDNITDRTRTMRDTIKKRFDLPYEVGCYRSGNDGGEHPLGRACDFMMSSGGAMPTAANLKLGDEIAAWTLENRDKLGVKYVIWRQRINHGSGWRAMEDRGSITQNHYDHVHISMH</sequence>
<feature type="chain" id="PRO_5046453933" description="ARB-07466-like C-terminal domain-containing protein" evidence="3">
    <location>
        <begin position="32"/>
        <end position="324"/>
    </location>
</feature>
<evidence type="ECO:0000313" key="5">
    <source>
        <dbReference type="EMBL" id="GAA2903996.1"/>
    </source>
</evidence>
<comment type="caution">
    <text evidence="5">The sequence shown here is derived from an EMBL/GenBank/DDBJ whole genome shotgun (WGS) entry which is preliminary data.</text>
</comment>
<dbReference type="EMBL" id="BAAAVI010000078">
    <property type="protein sequence ID" value="GAA2903996.1"/>
    <property type="molecule type" value="Genomic_DNA"/>
</dbReference>
<keyword evidence="6" id="KW-1185">Reference proteome</keyword>
<dbReference type="Proteomes" id="UP001500831">
    <property type="component" value="Unassembled WGS sequence"/>
</dbReference>
<evidence type="ECO:0000256" key="1">
    <source>
        <dbReference type="SAM" id="Coils"/>
    </source>
</evidence>
<feature type="domain" description="ARB-07466-like C-terminal" evidence="4">
    <location>
        <begin position="210"/>
        <end position="316"/>
    </location>
</feature>
<feature type="coiled-coil region" evidence="1">
    <location>
        <begin position="68"/>
        <end position="102"/>
    </location>
</feature>
<evidence type="ECO:0000256" key="3">
    <source>
        <dbReference type="SAM" id="SignalP"/>
    </source>
</evidence>
<feature type="compositionally biased region" description="Polar residues" evidence="2">
    <location>
        <begin position="203"/>
        <end position="212"/>
    </location>
</feature>
<feature type="coiled-coil region" evidence="1">
    <location>
        <begin position="144"/>
        <end position="178"/>
    </location>
</feature>
<name>A0ABN3W8L5_9ACTN</name>
<organism evidence="5 6">
    <name type="scientific">Streptosporangium fragile</name>
    <dbReference type="NCBI Taxonomy" id="46186"/>
    <lineage>
        <taxon>Bacteria</taxon>
        <taxon>Bacillati</taxon>
        <taxon>Actinomycetota</taxon>
        <taxon>Actinomycetes</taxon>
        <taxon>Streptosporangiales</taxon>
        <taxon>Streptosporangiaceae</taxon>
        <taxon>Streptosporangium</taxon>
    </lineage>
</organism>
<evidence type="ECO:0000256" key="2">
    <source>
        <dbReference type="SAM" id="MobiDB-lite"/>
    </source>
</evidence>
<proteinExistence type="predicted"/>
<dbReference type="Pfam" id="PF26571">
    <property type="entry name" value="VldE"/>
    <property type="match status" value="1"/>
</dbReference>
<keyword evidence="3" id="KW-0732">Signal</keyword>
<evidence type="ECO:0000313" key="6">
    <source>
        <dbReference type="Proteomes" id="UP001500831"/>
    </source>
</evidence>
<reference evidence="5 6" key="1">
    <citation type="journal article" date="2019" name="Int. J. Syst. Evol. Microbiol.">
        <title>The Global Catalogue of Microorganisms (GCM) 10K type strain sequencing project: providing services to taxonomists for standard genome sequencing and annotation.</title>
        <authorList>
            <consortium name="The Broad Institute Genomics Platform"/>
            <consortium name="The Broad Institute Genome Sequencing Center for Infectious Disease"/>
            <person name="Wu L."/>
            <person name="Ma J."/>
        </authorList>
    </citation>
    <scope>NUCLEOTIDE SEQUENCE [LARGE SCALE GENOMIC DNA]</scope>
    <source>
        <strain evidence="5 6">JCM 6242</strain>
    </source>
</reference>
<protein>
    <recommendedName>
        <fullName evidence="4">ARB-07466-like C-terminal domain-containing protein</fullName>
    </recommendedName>
</protein>
<feature type="region of interest" description="Disordered" evidence="2">
    <location>
        <begin position="193"/>
        <end position="215"/>
    </location>
</feature>
<evidence type="ECO:0000259" key="4">
    <source>
        <dbReference type="Pfam" id="PF26571"/>
    </source>
</evidence>
<feature type="signal peptide" evidence="3">
    <location>
        <begin position="1"/>
        <end position="31"/>
    </location>
</feature>